<feature type="domain" description="Malectin" evidence="3">
    <location>
        <begin position="27"/>
        <end position="87"/>
    </location>
</feature>
<keyword evidence="2" id="KW-0812">Transmembrane</keyword>
<gene>
    <name evidence="4" type="ORF">Bca52824_072923</name>
</gene>
<dbReference type="InterPro" id="IPR021720">
    <property type="entry name" value="Malectin_dom"/>
</dbReference>
<evidence type="ECO:0000256" key="1">
    <source>
        <dbReference type="SAM" id="MobiDB-lite"/>
    </source>
</evidence>
<keyword evidence="2" id="KW-1133">Transmembrane helix</keyword>
<proteinExistence type="predicted"/>
<dbReference type="Pfam" id="PF11721">
    <property type="entry name" value="Malectin"/>
    <property type="match status" value="1"/>
</dbReference>
<sequence>MKSTLIIVKPKPQQISTMKTGELVARGELFLWDFNIKEEANGTRKPIVKEANVNVTNHLLEIRLYWAGKGTTQIPARGNYGPIISAISLCHSTVKTKHHTSYPLVFGITGALLAITLLALGLYAQKRCRGDRNTRKRDPGLYGNDWNISKLRGTDTHGSSSTSGLTDQTATTTKSSVSGADLYPLYPESMILNSTVDFSSPSL</sequence>
<evidence type="ECO:0000259" key="3">
    <source>
        <dbReference type="Pfam" id="PF11721"/>
    </source>
</evidence>
<accession>A0A8X7U5D4</accession>
<protein>
    <recommendedName>
        <fullName evidence="3">Malectin domain-containing protein</fullName>
    </recommendedName>
</protein>
<evidence type="ECO:0000313" key="5">
    <source>
        <dbReference type="Proteomes" id="UP000886595"/>
    </source>
</evidence>
<keyword evidence="2" id="KW-0472">Membrane</keyword>
<organism evidence="4 5">
    <name type="scientific">Brassica carinata</name>
    <name type="common">Ethiopian mustard</name>
    <name type="synonym">Abyssinian cabbage</name>
    <dbReference type="NCBI Taxonomy" id="52824"/>
    <lineage>
        <taxon>Eukaryota</taxon>
        <taxon>Viridiplantae</taxon>
        <taxon>Streptophyta</taxon>
        <taxon>Embryophyta</taxon>
        <taxon>Tracheophyta</taxon>
        <taxon>Spermatophyta</taxon>
        <taxon>Magnoliopsida</taxon>
        <taxon>eudicotyledons</taxon>
        <taxon>Gunneridae</taxon>
        <taxon>Pentapetalae</taxon>
        <taxon>rosids</taxon>
        <taxon>malvids</taxon>
        <taxon>Brassicales</taxon>
        <taxon>Brassicaceae</taxon>
        <taxon>Brassiceae</taxon>
        <taxon>Brassica</taxon>
    </lineage>
</organism>
<feature type="region of interest" description="Disordered" evidence="1">
    <location>
        <begin position="153"/>
        <end position="172"/>
    </location>
</feature>
<dbReference type="OrthoDB" id="1938112at2759"/>
<name>A0A8X7U5D4_BRACI</name>
<reference evidence="4 5" key="1">
    <citation type="submission" date="2020-02" db="EMBL/GenBank/DDBJ databases">
        <authorList>
            <person name="Ma Q."/>
            <person name="Huang Y."/>
            <person name="Song X."/>
            <person name="Pei D."/>
        </authorList>
    </citation>
    <scope>NUCLEOTIDE SEQUENCE [LARGE SCALE GENOMIC DNA]</scope>
    <source>
        <strain evidence="4">Sxm20200214</strain>
        <tissue evidence="4">Leaf</tissue>
    </source>
</reference>
<dbReference type="EMBL" id="JAAMPC010000014">
    <property type="protein sequence ID" value="KAG2265844.1"/>
    <property type="molecule type" value="Genomic_DNA"/>
</dbReference>
<dbReference type="PANTHER" id="PTHR34081">
    <property type="entry name" value="MALECTIN DOMAIN-CONTAINING PROTEIN"/>
    <property type="match status" value="1"/>
</dbReference>
<dbReference type="PANTHER" id="PTHR34081:SF1">
    <property type="entry name" value="MALECTIN, LEUCINE-RICH REPEAT DOMAIN, L DOMAIN-LIKE PROTEIN-RELATED"/>
    <property type="match status" value="1"/>
</dbReference>
<dbReference type="Gene3D" id="2.60.120.430">
    <property type="entry name" value="Galactose-binding lectin"/>
    <property type="match status" value="1"/>
</dbReference>
<evidence type="ECO:0000313" key="4">
    <source>
        <dbReference type="EMBL" id="KAG2265844.1"/>
    </source>
</evidence>
<dbReference type="Proteomes" id="UP000886595">
    <property type="component" value="Unassembled WGS sequence"/>
</dbReference>
<comment type="caution">
    <text evidence="4">The sequence shown here is derived from an EMBL/GenBank/DDBJ whole genome shotgun (WGS) entry which is preliminary data.</text>
</comment>
<keyword evidence="5" id="KW-1185">Reference proteome</keyword>
<feature type="transmembrane region" description="Helical" evidence="2">
    <location>
        <begin position="102"/>
        <end position="124"/>
    </location>
</feature>
<dbReference type="AlphaFoldDB" id="A0A8X7U5D4"/>
<feature type="compositionally biased region" description="Low complexity" evidence="1">
    <location>
        <begin position="156"/>
        <end position="166"/>
    </location>
</feature>
<evidence type="ECO:0000256" key="2">
    <source>
        <dbReference type="SAM" id="Phobius"/>
    </source>
</evidence>